<evidence type="ECO:0000313" key="4">
    <source>
        <dbReference type="Proteomes" id="UP000663828"/>
    </source>
</evidence>
<dbReference type="OrthoDB" id="10051975at2759"/>
<protein>
    <recommendedName>
        <fullName evidence="1">Hermes trasposase DNA-binding domain-containing protein</fullName>
    </recommendedName>
</protein>
<dbReference type="InterPro" id="IPR027417">
    <property type="entry name" value="P-loop_NTPase"/>
</dbReference>
<dbReference type="Proteomes" id="UP000663828">
    <property type="component" value="Unassembled WGS sequence"/>
</dbReference>
<evidence type="ECO:0000313" key="2">
    <source>
        <dbReference type="EMBL" id="CAF1206521.1"/>
    </source>
</evidence>
<proteinExistence type="predicted"/>
<keyword evidence="4" id="KW-1185">Reference proteome</keyword>
<dbReference type="Pfam" id="PF10683">
    <property type="entry name" value="DBD_Tnp_Hermes"/>
    <property type="match status" value="1"/>
</dbReference>
<dbReference type="Gene3D" id="1.10.10.1070">
    <property type="entry name" value="Zinc finger, BED domain-containing"/>
    <property type="match status" value="1"/>
</dbReference>
<reference evidence="2" key="1">
    <citation type="submission" date="2021-02" db="EMBL/GenBank/DDBJ databases">
        <authorList>
            <person name="Nowell W R."/>
        </authorList>
    </citation>
    <scope>NUCLEOTIDE SEQUENCE</scope>
</reference>
<evidence type="ECO:0000259" key="1">
    <source>
        <dbReference type="Pfam" id="PF10683"/>
    </source>
</evidence>
<dbReference type="SUPFAM" id="SSF140996">
    <property type="entry name" value="Hermes dimerisation domain"/>
    <property type="match status" value="1"/>
</dbReference>
<name>A0A814WNW6_ADIRI</name>
<dbReference type="EMBL" id="CAJNOJ010000724">
    <property type="protein sequence ID" value="CAF1514959.1"/>
    <property type="molecule type" value="Genomic_DNA"/>
</dbReference>
<dbReference type="Proteomes" id="UP000663852">
    <property type="component" value="Unassembled WGS sequence"/>
</dbReference>
<organism evidence="2 4">
    <name type="scientific">Adineta ricciae</name>
    <name type="common">Rotifer</name>
    <dbReference type="NCBI Taxonomy" id="249248"/>
    <lineage>
        <taxon>Eukaryota</taxon>
        <taxon>Metazoa</taxon>
        <taxon>Spiralia</taxon>
        <taxon>Gnathifera</taxon>
        <taxon>Rotifera</taxon>
        <taxon>Eurotatoria</taxon>
        <taxon>Bdelloidea</taxon>
        <taxon>Adinetida</taxon>
        <taxon>Adinetidae</taxon>
        <taxon>Adineta</taxon>
    </lineage>
</organism>
<comment type="caution">
    <text evidence="2">The sequence shown here is derived from an EMBL/GenBank/DDBJ whole genome shotgun (WGS) entry which is preliminary data.</text>
</comment>
<dbReference type="AlphaFoldDB" id="A0A814WNW6"/>
<evidence type="ECO:0000313" key="3">
    <source>
        <dbReference type="EMBL" id="CAF1514959.1"/>
    </source>
</evidence>
<dbReference type="EMBL" id="CAJNOR010001830">
    <property type="protein sequence ID" value="CAF1206521.1"/>
    <property type="molecule type" value="Genomic_DNA"/>
</dbReference>
<sequence>MKATPANTQSTINLFYKSFKNELAIPNRIRQEINAACTELVVLDCRPFKTINGMSFRNLAQNIFNVGRCLPISHEINIRNLLPHSSIVSRHADHLYDEKREQLITICQKMMRYADVVDFWKDKYTANLKPDPDPSPGGSERFQDKKRSISLKYDLHTKIIVCTRENEYITSRNKFSRCLSQTDSYSIDQKAIRCSYGTTLRASTRSSATWEKNTKIIPVTRTQLPIVPALALTIYKTQGLTMNKILVDLYVPPGTLQVASIYVPLSRVKNGHHTVIFRPLDVKTLQLQPTSAQAAALKRLDELDKNIKQECTSAML</sequence>
<dbReference type="InterPro" id="IPR018473">
    <property type="entry name" value="Hermes_transposase_DNA-db"/>
</dbReference>
<dbReference type="SUPFAM" id="SSF52540">
    <property type="entry name" value="P-loop containing nucleoside triphosphate hydrolases"/>
    <property type="match status" value="1"/>
</dbReference>
<accession>A0A814WNW6</accession>
<gene>
    <name evidence="3" type="ORF">EDS130_LOCUS43497</name>
    <name evidence="2" type="ORF">XAT740_LOCUS23957</name>
</gene>
<feature type="domain" description="Hermes trasposase DNA-binding" evidence="1">
    <location>
        <begin position="30"/>
        <end position="84"/>
    </location>
</feature>